<proteinExistence type="predicted"/>
<feature type="compositionally biased region" description="Basic and acidic residues" evidence="1">
    <location>
        <begin position="21"/>
        <end position="33"/>
    </location>
</feature>
<comment type="caution">
    <text evidence="2">The sequence shown here is derived from an EMBL/GenBank/DDBJ whole genome shotgun (WGS) entry which is preliminary data.</text>
</comment>
<dbReference type="Proteomes" id="UP001432322">
    <property type="component" value="Unassembled WGS sequence"/>
</dbReference>
<evidence type="ECO:0000313" key="2">
    <source>
        <dbReference type="EMBL" id="GMT09860.1"/>
    </source>
</evidence>
<feature type="compositionally biased region" description="Basic residues" evidence="1">
    <location>
        <begin position="251"/>
        <end position="261"/>
    </location>
</feature>
<organism evidence="2 3">
    <name type="scientific">Pristionchus fissidentatus</name>
    <dbReference type="NCBI Taxonomy" id="1538716"/>
    <lineage>
        <taxon>Eukaryota</taxon>
        <taxon>Metazoa</taxon>
        <taxon>Ecdysozoa</taxon>
        <taxon>Nematoda</taxon>
        <taxon>Chromadorea</taxon>
        <taxon>Rhabditida</taxon>
        <taxon>Rhabditina</taxon>
        <taxon>Diplogasteromorpha</taxon>
        <taxon>Diplogasteroidea</taxon>
        <taxon>Neodiplogasteridae</taxon>
        <taxon>Pristionchus</taxon>
    </lineage>
</organism>
<name>A0AAV5URQ8_9BILA</name>
<keyword evidence="3" id="KW-1185">Reference proteome</keyword>
<protein>
    <submittedName>
        <fullName evidence="2">Uncharacterized protein</fullName>
    </submittedName>
</protein>
<evidence type="ECO:0000313" key="3">
    <source>
        <dbReference type="Proteomes" id="UP001432322"/>
    </source>
</evidence>
<gene>
    <name evidence="2" type="ORF">PFISCL1PPCAC_1157</name>
</gene>
<evidence type="ECO:0000256" key="1">
    <source>
        <dbReference type="SAM" id="MobiDB-lite"/>
    </source>
</evidence>
<feature type="region of interest" description="Disordered" evidence="1">
    <location>
        <begin position="18"/>
        <end position="60"/>
    </location>
</feature>
<accession>A0AAV5URQ8</accession>
<dbReference type="EMBL" id="BTSY01000001">
    <property type="protein sequence ID" value="GMT09860.1"/>
    <property type="molecule type" value="Genomic_DNA"/>
</dbReference>
<feature type="compositionally biased region" description="Basic and acidic residues" evidence="1">
    <location>
        <begin position="42"/>
        <end position="60"/>
    </location>
</feature>
<reference evidence="2" key="1">
    <citation type="submission" date="2023-10" db="EMBL/GenBank/DDBJ databases">
        <title>Genome assembly of Pristionchus species.</title>
        <authorList>
            <person name="Yoshida K."/>
            <person name="Sommer R.J."/>
        </authorList>
    </citation>
    <scope>NUCLEOTIDE SEQUENCE</scope>
    <source>
        <strain evidence="2">RS5133</strain>
    </source>
</reference>
<feature type="region of interest" description="Disordered" evidence="1">
    <location>
        <begin position="238"/>
        <end position="261"/>
    </location>
</feature>
<dbReference type="AlphaFoldDB" id="A0AAV5URQ8"/>
<sequence length="261" mass="30246">MRKRNRIGKLTAVAVGDEKEEPILSHDETAEKKDKKKKKSGKKMEGEGKKGGVANGEKKEPCDGRIRFSFKFPTPSIPVVNVVVTRKAPYLHREKPFVVPKEDVNYLLRTAKWQLGLVSYHERCLNAMQKLQWMQENRNSFVAILMANLLKGVPINASSTRTTDELNNQWSIVDEYVRGVDELKGRRNNKQLRGKALEFYDKIIELGWRLKKLKEQSDEIQYKLDQIADRFTSGVVWMPPEEEEEEEMEMKKKRKGKARIA</sequence>